<keyword evidence="3" id="KW-0479">Metal-binding</keyword>
<dbReference type="InterPro" id="IPR036922">
    <property type="entry name" value="Rieske_2Fe-2S_sf"/>
</dbReference>
<reference evidence="9" key="1">
    <citation type="journal article" date="2019" name="Int. J. Syst. Evol. Microbiol.">
        <title>The Global Catalogue of Microorganisms (GCM) 10K type strain sequencing project: providing services to taxonomists for standard genome sequencing and annotation.</title>
        <authorList>
            <consortium name="The Broad Institute Genomics Platform"/>
            <consortium name="The Broad Institute Genome Sequencing Center for Infectious Disease"/>
            <person name="Wu L."/>
            <person name="Ma J."/>
        </authorList>
    </citation>
    <scope>NUCLEOTIDE SEQUENCE [LARGE SCALE GENOMIC DNA]</scope>
    <source>
        <strain evidence="9">JCM 18958</strain>
    </source>
</reference>
<dbReference type="EMBL" id="BAABLN010000035">
    <property type="protein sequence ID" value="GAA4705144.1"/>
    <property type="molecule type" value="Genomic_DNA"/>
</dbReference>
<evidence type="ECO:0000313" key="9">
    <source>
        <dbReference type="Proteomes" id="UP001501446"/>
    </source>
</evidence>
<evidence type="ECO:0000259" key="7">
    <source>
        <dbReference type="PROSITE" id="PS51296"/>
    </source>
</evidence>
<comment type="caution">
    <text evidence="8">The sequence shown here is derived from an EMBL/GenBank/DDBJ whole genome shotgun (WGS) entry which is preliminary data.</text>
</comment>
<dbReference type="Pfam" id="PF00355">
    <property type="entry name" value="Rieske"/>
    <property type="match status" value="1"/>
</dbReference>
<dbReference type="RefSeq" id="WP_345311707.1">
    <property type="nucleotide sequence ID" value="NZ_BAABLN010000035.1"/>
</dbReference>
<dbReference type="PROSITE" id="PS51296">
    <property type="entry name" value="RIESKE"/>
    <property type="match status" value="1"/>
</dbReference>
<keyword evidence="9" id="KW-1185">Reference proteome</keyword>
<dbReference type="InterPro" id="IPR001663">
    <property type="entry name" value="Rng_hydr_dOase-A"/>
</dbReference>
<organism evidence="8 9">
    <name type="scientific">Kocuria gwangalliensis</name>
    <dbReference type="NCBI Taxonomy" id="501592"/>
    <lineage>
        <taxon>Bacteria</taxon>
        <taxon>Bacillati</taxon>
        <taxon>Actinomycetota</taxon>
        <taxon>Actinomycetes</taxon>
        <taxon>Micrococcales</taxon>
        <taxon>Micrococcaceae</taxon>
        <taxon>Kocuria</taxon>
    </lineage>
</organism>
<dbReference type="SUPFAM" id="SSF50022">
    <property type="entry name" value="ISP domain"/>
    <property type="match status" value="1"/>
</dbReference>
<evidence type="ECO:0000256" key="4">
    <source>
        <dbReference type="ARBA" id="ARBA00023002"/>
    </source>
</evidence>
<dbReference type="PANTHER" id="PTHR43756:SF1">
    <property type="entry name" value="3-PHENYLPROPIONATE_CINNAMIC ACID DIOXYGENASE SUBUNIT ALPHA"/>
    <property type="match status" value="1"/>
</dbReference>
<evidence type="ECO:0000256" key="6">
    <source>
        <dbReference type="ARBA" id="ARBA00023014"/>
    </source>
</evidence>
<gene>
    <name evidence="8" type="ORF">GCM10025781_25270</name>
</gene>
<evidence type="ECO:0000313" key="8">
    <source>
        <dbReference type="EMBL" id="GAA4705144.1"/>
    </source>
</evidence>
<evidence type="ECO:0000256" key="2">
    <source>
        <dbReference type="ARBA" id="ARBA00022714"/>
    </source>
</evidence>
<dbReference type="Gene3D" id="2.102.10.10">
    <property type="entry name" value="Rieske [2Fe-2S] iron-sulphur domain"/>
    <property type="match status" value="1"/>
</dbReference>
<accession>A0ABP8XC48</accession>
<evidence type="ECO:0000256" key="5">
    <source>
        <dbReference type="ARBA" id="ARBA00023004"/>
    </source>
</evidence>
<dbReference type="PANTHER" id="PTHR43756">
    <property type="entry name" value="CHOLINE MONOOXYGENASE, CHLOROPLASTIC"/>
    <property type="match status" value="1"/>
</dbReference>
<dbReference type="PRINTS" id="PR00090">
    <property type="entry name" value="RNGDIOXGNASE"/>
</dbReference>
<evidence type="ECO:0000256" key="1">
    <source>
        <dbReference type="ARBA" id="ARBA00008751"/>
    </source>
</evidence>
<keyword evidence="2" id="KW-0001">2Fe-2S</keyword>
<comment type="similarity">
    <text evidence="1">Belongs to the bacterial ring-hydroxylating dioxygenase alpha subunit family.</text>
</comment>
<evidence type="ECO:0000256" key="3">
    <source>
        <dbReference type="ARBA" id="ARBA00022723"/>
    </source>
</evidence>
<keyword evidence="6" id="KW-0411">Iron-sulfur</keyword>
<proteinExistence type="inferred from homology"/>
<dbReference type="Proteomes" id="UP001501446">
    <property type="component" value="Unassembled WGS sequence"/>
</dbReference>
<keyword evidence="5" id="KW-0408">Iron</keyword>
<sequence length="123" mass="13513">MIDSASSGHWEHIVEVSELPQSFDFVTTRCSIGPVLVTRDAAGALHVLSNTCPHQRATVCREPAGRAERFECPNHYWLFAPDGRFLGSRLSVASGRAATDDPSKNLARADVTVTDGWVMARFR</sequence>
<keyword evidence="4" id="KW-0560">Oxidoreductase</keyword>
<name>A0ABP8XC48_9MICC</name>
<protein>
    <recommendedName>
        <fullName evidence="7">Rieske domain-containing protein</fullName>
    </recommendedName>
</protein>
<dbReference type="InterPro" id="IPR017941">
    <property type="entry name" value="Rieske_2Fe-2S"/>
</dbReference>
<feature type="domain" description="Rieske" evidence="7">
    <location>
        <begin position="11"/>
        <end position="120"/>
    </location>
</feature>